<sequence>MRIALTHNLRLSDSEEEAEFDTQETVNALAAAIERLGHRLERFEVSGPASRTVARLEAYSPDLIFNTAEGRRGRFREAFYPALFDELGFPYTGSDAYALAVTLDKQLTKLVLAKQGIRTPGWQYVEKLSELTAENLRFPVIVKPNFEGSSKGITQDSIAETLDEVRAKVANALEKYPAGVLVEEYIPGRDLAVPFLAAVDNDYDGVLTPVEYVVDPAVTAGRRYAIYDYELKTKKDNAVTVRAPAQIPLRTAEDIRKMAQKIYQALDCRDLGRIDFRLSDAGVPYFLEINALPSLEPGAGIYASAELDGLHLDGVINSIIQSAAKRYKIKDSARRQGKPARKTGPLRVGFTYNVKRVKPMANAEAVEDSEAEYDSPNTLQAIREAIASWGHEVIDLEATAELPTVLSSTPLDIVFNIAEGFKGRNRESQVPAMLELLDIPYTGSDPATLSIALDKALAKKIVRQAGILTPNFQLMATGKERLNKEFTSFPLIVKPVAEGSSKGVVTKSVCHSEAELREVVREIAGKYQQPALIEEYIGGREFTVGLLGERRPRVLPPMEIVFLDKGEKNPVYSFQHKLDWTDRIRYDAPAKLEPSLLEKLRTAARSSFMALGCRDVARIDFRMDDKGRIYFIECNPLPGLTPGWSDLVLIAQGAGMDYRALIGEIMAPAIRRYKEREARRAATEHASTVPHHHHKAHPLDEPGALVPAPVAAPVVTTPNGNGGNGNGGNGNGTTSQHGDAPPRIEAKA</sequence>
<accession>A0A540WPM7</accession>
<dbReference type="GO" id="GO:0008716">
    <property type="term" value="F:D-alanine-D-alanine ligase activity"/>
    <property type="evidence" value="ECO:0007669"/>
    <property type="project" value="InterPro"/>
</dbReference>
<evidence type="ECO:0000256" key="3">
    <source>
        <dbReference type="ARBA" id="ARBA00023316"/>
    </source>
</evidence>
<evidence type="ECO:0000256" key="5">
    <source>
        <dbReference type="SAM" id="MobiDB-lite"/>
    </source>
</evidence>
<feature type="domain" description="ATP-grasp" evidence="6">
    <location>
        <begin position="109"/>
        <end position="321"/>
    </location>
</feature>
<dbReference type="PANTHER" id="PTHR23132:SF23">
    <property type="entry name" value="D-ALANINE--D-ALANINE LIGASE B"/>
    <property type="match status" value="1"/>
</dbReference>
<evidence type="ECO:0000256" key="4">
    <source>
        <dbReference type="PROSITE-ProRule" id="PRU00409"/>
    </source>
</evidence>
<dbReference type="Pfam" id="PF07478">
    <property type="entry name" value="Dala_Dala_lig_C"/>
    <property type="match status" value="2"/>
</dbReference>
<gene>
    <name evidence="7" type="ORF">FJV41_36775</name>
</gene>
<comment type="caution">
    <text evidence="7">The sequence shown here is derived from an EMBL/GenBank/DDBJ whole genome shotgun (WGS) entry which is preliminary data.</text>
</comment>
<feature type="domain" description="ATP-grasp" evidence="6">
    <location>
        <begin position="459"/>
        <end position="667"/>
    </location>
</feature>
<keyword evidence="4" id="KW-0067">ATP-binding</keyword>
<dbReference type="InterPro" id="IPR013815">
    <property type="entry name" value="ATP_grasp_subdomain_1"/>
</dbReference>
<feature type="compositionally biased region" description="Gly residues" evidence="5">
    <location>
        <begin position="720"/>
        <end position="731"/>
    </location>
</feature>
<proteinExistence type="inferred from homology"/>
<evidence type="ECO:0000313" key="8">
    <source>
        <dbReference type="Proteomes" id="UP000315369"/>
    </source>
</evidence>
<protein>
    <submittedName>
        <fullName evidence="7">ATP-grasp domain-containing protein</fullName>
    </submittedName>
</protein>
<feature type="region of interest" description="Disordered" evidence="5">
    <location>
        <begin position="677"/>
        <end position="698"/>
    </location>
</feature>
<feature type="region of interest" description="Disordered" evidence="5">
    <location>
        <begin position="714"/>
        <end position="748"/>
    </location>
</feature>
<evidence type="ECO:0000256" key="2">
    <source>
        <dbReference type="ARBA" id="ARBA00022598"/>
    </source>
</evidence>
<name>A0A540WPM7_9BACT</name>
<dbReference type="RefSeq" id="WP_141647264.1">
    <property type="nucleotide sequence ID" value="NZ_VIFM01000218.1"/>
</dbReference>
<dbReference type="Gene3D" id="3.30.1490.20">
    <property type="entry name" value="ATP-grasp fold, A domain"/>
    <property type="match status" value="2"/>
</dbReference>
<dbReference type="Proteomes" id="UP000315369">
    <property type="component" value="Unassembled WGS sequence"/>
</dbReference>
<dbReference type="PANTHER" id="PTHR23132">
    <property type="entry name" value="D-ALANINE--D-ALANINE LIGASE"/>
    <property type="match status" value="1"/>
</dbReference>
<dbReference type="Gene3D" id="3.30.470.20">
    <property type="entry name" value="ATP-grasp fold, B domain"/>
    <property type="match status" value="2"/>
</dbReference>
<dbReference type="Gene3D" id="3.40.50.20">
    <property type="match status" value="2"/>
</dbReference>
<dbReference type="GO" id="GO:0005524">
    <property type="term" value="F:ATP binding"/>
    <property type="evidence" value="ECO:0007669"/>
    <property type="project" value="UniProtKB-UniRule"/>
</dbReference>
<dbReference type="GO" id="GO:0046872">
    <property type="term" value="F:metal ion binding"/>
    <property type="evidence" value="ECO:0007669"/>
    <property type="project" value="InterPro"/>
</dbReference>
<evidence type="ECO:0000256" key="1">
    <source>
        <dbReference type="ARBA" id="ARBA00010871"/>
    </source>
</evidence>
<organism evidence="7 8">
    <name type="scientific">Myxococcus llanfairpwllgwyngyllgogerychwyrndrobwllllantysiliogogogochensis</name>
    <dbReference type="NCBI Taxonomy" id="2590453"/>
    <lineage>
        <taxon>Bacteria</taxon>
        <taxon>Pseudomonadati</taxon>
        <taxon>Myxococcota</taxon>
        <taxon>Myxococcia</taxon>
        <taxon>Myxococcales</taxon>
        <taxon>Cystobacterineae</taxon>
        <taxon>Myxococcaceae</taxon>
        <taxon>Myxococcus</taxon>
    </lineage>
</organism>
<keyword evidence="8" id="KW-1185">Reference proteome</keyword>
<reference evidence="7 8" key="1">
    <citation type="submission" date="2019-06" db="EMBL/GenBank/DDBJ databases">
        <authorList>
            <person name="Livingstone P."/>
            <person name="Whitworth D."/>
        </authorList>
    </citation>
    <scope>NUCLEOTIDE SEQUENCE [LARGE SCALE GENOMIC DNA]</scope>
    <source>
        <strain evidence="7 8">AM401</strain>
    </source>
</reference>
<dbReference type="OrthoDB" id="9813261at2"/>
<dbReference type="AlphaFoldDB" id="A0A540WPM7"/>
<comment type="similarity">
    <text evidence="1">Belongs to the D-alanine--D-alanine ligase family.</text>
</comment>
<dbReference type="PROSITE" id="PS50975">
    <property type="entry name" value="ATP_GRASP"/>
    <property type="match status" value="2"/>
</dbReference>
<evidence type="ECO:0000313" key="7">
    <source>
        <dbReference type="EMBL" id="TQF10968.1"/>
    </source>
</evidence>
<dbReference type="InterPro" id="IPR016185">
    <property type="entry name" value="PreATP-grasp_dom_sf"/>
</dbReference>
<dbReference type="GO" id="GO:0071555">
    <property type="term" value="P:cell wall organization"/>
    <property type="evidence" value="ECO:0007669"/>
    <property type="project" value="UniProtKB-KW"/>
</dbReference>
<dbReference type="InterPro" id="IPR011761">
    <property type="entry name" value="ATP-grasp"/>
</dbReference>
<keyword evidence="2" id="KW-0436">Ligase</keyword>
<dbReference type="SUPFAM" id="SSF52440">
    <property type="entry name" value="PreATP-grasp domain"/>
    <property type="match status" value="2"/>
</dbReference>
<evidence type="ECO:0000259" key="6">
    <source>
        <dbReference type="PROSITE" id="PS50975"/>
    </source>
</evidence>
<dbReference type="InterPro" id="IPR011095">
    <property type="entry name" value="Dala_Dala_lig_C"/>
</dbReference>
<keyword evidence="4" id="KW-0547">Nucleotide-binding</keyword>
<dbReference type="SUPFAM" id="SSF56059">
    <property type="entry name" value="Glutathione synthetase ATP-binding domain-like"/>
    <property type="match status" value="2"/>
</dbReference>
<dbReference type="EMBL" id="VIFM01000218">
    <property type="protein sequence ID" value="TQF10968.1"/>
    <property type="molecule type" value="Genomic_DNA"/>
</dbReference>
<keyword evidence="3" id="KW-0961">Cell wall biogenesis/degradation</keyword>